<dbReference type="AlphaFoldDB" id="A0AAW0MNC9"/>
<protein>
    <submittedName>
        <fullName evidence="1">Uncharacterized protein</fullName>
    </submittedName>
</protein>
<evidence type="ECO:0000313" key="1">
    <source>
        <dbReference type="EMBL" id="KAK7880055.1"/>
    </source>
</evidence>
<proteinExistence type="predicted"/>
<name>A0AAW0MNC9_9GOBI</name>
<feature type="non-terminal residue" evidence="1">
    <location>
        <position position="1"/>
    </location>
</feature>
<dbReference type="EMBL" id="JBBPFD010000154">
    <property type="protein sequence ID" value="KAK7880055.1"/>
    <property type="molecule type" value="Genomic_DNA"/>
</dbReference>
<evidence type="ECO:0000313" key="2">
    <source>
        <dbReference type="Proteomes" id="UP001460270"/>
    </source>
</evidence>
<sequence length="83" mass="9362">PSHGRAAPAGTRRRARRRFTPIPLGLVRQGHRRLPQRHYRATGRRLSSFRAPIADTGSLYFLRPLFAPKVKIPPPSLPHTCCS</sequence>
<gene>
    <name evidence="1" type="ORF">WMY93_033282</name>
</gene>
<keyword evidence="2" id="KW-1185">Reference proteome</keyword>
<organism evidence="1 2">
    <name type="scientific">Mugilogobius chulae</name>
    <name type="common">yellowstripe goby</name>
    <dbReference type="NCBI Taxonomy" id="88201"/>
    <lineage>
        <taxon>Eukaryota</taxon>
        <taxon>Metazoa</taxon>
        <taxon>Chordata</taxon>
        <taxon>Craniata</taxon>
        <taxon>Vertebrata</taxon>
        <taxon>Euteleostomi</taxon>
        <taxon>Actinopterygii</taxon>
        <taxon>Neopterygii</taxon>
        <taxon>Teleostei</taxon>
        <taxon>Neoteleostei</taxon>
        <taxon>Acanthomorphata</taxon>
        <taxon>Gobiaria</taxon>
        <taxon>Gobiiformes</taxon>
        <taxon>Gobioidei</taxon>
        <taxon>Gobiidae</taxon>
        <taxon>Gobionellinae</taxon>
        <taxon>Mugilogobius</taxon>
    </lineage>
</organism>
<dbReference type="Proteomes" id="UP001460270">
    <property type="component" value="Unassembled WGS sequence"/>
</dbReference>
<feature type="non-terminal residue" evidence="1">
    <location>
        <position position="83"/>
    </location>
</feature>
<accession>A0AAW0MNC9</accession>
<comment type="caution">
    <text evidence="1">The sequence shown here is derived from an EMBL/GenBank/DDBJ whole genome shotgun (WGS) entry which is preliminary data.</text>
</comment>
<reference evidence="2" key="1">
    <citation type="submission" date="2024-04" db="EMBL/GenBank/DDBJ databases">
        <title>Salinicola lusitanus LLJ914,a marine bacterium isolated from the Okinawa Trough.</title>
        <authorList>
            <person name="Li J."/>
        </authorList>
    </citation>
    <scope>NUCLEOTIDE SEQUENCE [LARGE SCALE GENOMIC DNA]</scope>
</reference>